<dbReference type="RefSeq" id="WP_024485694.1">
    <property type="nucleotide sequence ID" value="NZ_CAMFLQ010000048.1"/>
</dbReference>
<dbReference type="AlphaFoldDB" id="A0A0F7HDL5"/>
<sequence>MPSKRYRSIPLLATLLLCACTASQSSVERHARHATYQLANAHFDPNTQTNISKSAKTAIPFFEQFYQAGKKDRQDGLTREQAQQRVNGFRSPDFLPESEQKAMMFNQSYTADSPKKQREILLENAIATYWDGYDGKP</sequence>
<proteinExistence type="predicted"/>
<protein>
    <submittedName>
        <fullName evidence="1">Uncharacterized protein</fullName>
    </submittedName>
</protein>
<name>A0A0F7HDL5_SERFO</name>
<dbReference type="GeneID" id="30322268"/>
<evidence type="ECO:0000313" key="1">
    <source>
        <dbReference type="EMBL" id="VTR47749.1"/>
    </source>
</evidence>
<gene>
    <name evidence="1" type="ORF">NCTC12965_05561</name>
</gene>
<dbReference type="EMBL" id="CABEEZ010000117">
    <property type="protein sequence ID" value="VTR47749.1"/>
    <property type="molecule type" value="Genomic_DNA"/>
</dbReference>
<dbReference type="NCBIfam" id="NF033828">
    <property type="entry name" value="entry_exc2_fam"/>
    <property type="match status" value="1"/>
</dbReference>
<organism evidence="1">
    <name type="scientific">Serratia fonticola</name>
    <dbReference type="NCBI Taxonomy" id="47917"/>
    <lineage>
        <taxon>Bacteria</taxon>
        <taxon>Pseudomonadati</taxon>
        <taxon>Pseudomonadota</taxon>
        <taxon>Gammaproteobacteria</taxon>
        <taxon>Enterobacterales</taxon>
        <taxon>Yersiniaceae</taxon>
        <taxon>Serratia</taxon>
    </lineage>
</organism>
<dbReference type="PROSITE" id="PS51257">
    <property type="entry name" value="PROKAR_LIPOPROTEIN"/>
    <property type="match status" value="1"/>
</dbReference>
<accession>A0A0F7HDL5</accession>
<dbReference type="KEGG" id="sfw:WN53_19015"/>
<reference evidence="1" key="1">
    <citation type="submission" date="2019-05" db="EMBL/GenBank/DDBJ databases">
        <authorList>
            <consortium name="Pathogen Informatics"/>
        </authorList>
    </citation>
    <scope>NUCLEOTIDE SEQUENCE [LARGE SCALE GENOMIC DNA]</scope>
    <source>
        <strain evidence="1">NCTC12965</strain>
    </source>
</reference>